<proteinExistence type="predicted"/>
<feature type="region of interest" description="Disordered" evidence="1">
    <location>
        <begin position="137"/>
        <end position="262"/>
    </location>
</feature>
<feature type="compositionally biased region" description="Basic residues" evidence="1">
    <location>
        <begin position="233"/>
        <end position="250"/>
    </location>
</feature>
<evidence type="ECO:0000313" key="3">
    <source>
        <dbReference type="EMBL" id="CEJ92615.1"/>
    </source>
</evidence>
<dbReference type="STRING" id="1531966.A0A0A1TMV6"/>
<name>A0A0A1TMV6_9HYPO</name>
<keyword evidence="4" id="KW-1185">Reference proteome</keyword>
<evidence type="ECO:0000259" key="2">
    <source>
        <dbReference type="PROSITE" id="PS50878"/>
    </source>
</evidence>
<dbReference type="AlphaFoldDB" id="A0A0A1TMV6"/>
<dbReference type="EMBL" id="CDHN01000004">
    <property type="protein sequence ID" value="CEJ92615.1"/>
    <property type="molecule type" value="Genomic_DNA"/>
</dbReference>
<dbReference type="PANTHER" id="PTHR33481:SF1">
    <property type="entry name" value="ENDONUCLEASE_EXONUCLEASE_PHOSPHATASE DOMAIN-CONTAINING PROTEIN-RELATED"/>
    <property type="match status" value="1"/>
</dbReference>
<reference evidence="3 4" key="1">
    <citation type="journal article" date="2015" name="Genome Announc.">
        <title>Draft Genome Sequence and Gene Annotation of the Entomopathogenic Fungus Verticillium hemipterigenum.</title>
        <authorList>
            <person name="Horn F."/>
            <person name="Habel A."/>
            <person name="Scharf D.H."/>
            <person name="Dworschak J."/>
            <person name="Brakhage A.A."/>
            <person name="Guthke R."/>
            <person name="Hertweck C."/>
            <person name="Linde J."/>
        </authorList>
    </citation>
    <scope>NUCLEOTIDE SEQUENCE [LARGE SCALE GENOMIC DNA]</scope>
</reference>
<dbReference type="OrthoDB" id="5244787at2759"/>
<gene>
    <name evidence="3" type="ORF">VHEMI08254</name>
</gene>
<evidence type="ECO:0000313" key="4">
    <source>
        <dbReference type="Proteomes" id="UP000039046"/>
    </source>
</evidence>
<protein>
    <recommendedName>
        <fullName evidence="2">Reverse transcriptase domain-containing protein</fullName>
    </recommendedName>
</protein>
<accession>A0A0A1TMV6</accession>
<dbReference type="PROSITE" id="PS50878">
    <property type="entry name" value="RT_POL"/>
    <property type="match status" value="1"/>
</dbReference>
<feature type="compositionally biased region" description="Acidic residues" evidence="1">
    <location>
        <begin position="172"/>
        <end position="191"/>
    </location>
</feature>
<dbReference type="HOGENOM" id="CLU_500765_0_0_1"/>
<dbReference type="Pfam" id="PF00078">
    <property type="entry name" value="RVT_1"/>
    <property type="match status" value="1"/>
</dbReference>
<dbReference type="PANTHER" id="PTHR33481">
    <property type="entry name" value="REVERSE TRANSCRIPTASE"/>
    <property type="match status" value="1"/>
</dbReference>
<sequence length="544" mass="61698">MYTYCDDQSSECRMTPQRASALSQFLRHYTASQHPSFRSYKNTATLDKYFRTTTQLVLYTSRALASNKEIFTSRMKTHNKDDFKHIALEARGKKGAPYTPKLPQDQLEPTNCQLKAIAALTYAADIIIEAERIHKSKLSSKEGGARESTTTTTTREIQTNRLRENKILSYIQEDDSEAEEEVEEEGEEEEDNSKRDGGNSNNRTEMESETYNSEDESSNEYNSEESEESEKSIHRKQIPTKSSRKAKSLRKRESSKLQKYRQHMQDIDTTAPLEIRRAIAKARREVQEQVQELLMAMIEHTIGACQWASPITSFAAMLSRQITPSYKQGEGTTTTPLESIAISTSTMEEKETTLYDTVTMSTWQRYPLPWDETISKKEVQDALLSIGNTTPGMDNITTKMLRVAWPSIGDAVTMLYNGCLQLGYHPMVFKSAEVVMIPKPNKRDLSNPSAWRPISLLPCLSKGLERVLARRIAYMAVTHDIIPPELAGALPRRSAVDIVSSLVFDIESKVFKNHLVATLVTMDVKGAFDAVLRNRLIQRLHRQG</sequence>
<feature type="domain" description="Reverse transcriptase" evidence="2">
    <location>
        <begin position="418"/>
        <end position="544"/>
    </location>
</feature>
<dbReference type="InterPro" id="IPR000477">
    <property type="entry name" value="RT_dom"/>
</dbReference>
<dbReference type="Proteomes" id="UP000039046">
    <property type="component" value="Unassembled WGS sequence"/>
</dbReference>
<feature type="compositionally biased region" description="Acidic residues" evidence="1">
    <location>
        <begin position="212"/>
        <end position="228"/>
    </location>
</feature>
<organism evidence="3 4">
    <name type="scientific">[Torrubiella] hemipterigena</name>
    <dbReference type="NCBI Taxonomy" id="1531966"/>
    <lineage>
        <taxon>Eukaryota</taxon>
        <taxon>Fungi</taxon>
        <taxon>Dikarya</taxon>
        <taxon>Ascomycota</taxon>
        <taxon>Pezizomycotina</taxon>
        <taxon>Sordariomycetes</taxon>
        <taxon>Hypocreomycetidae</taxon>
        <taxon>Hypocreales</taxon>
        <taxon>Clavicipitaceae</taxon>
        <taxon>Clavicipitaceae incertae sedis</taxon>
        <taxon>'Torrubiella' clade</taxon>
    </lineage>
</organism>
<evidence type="ECO:0000256" key="1">
    <source>
        <dbReference type="SAM" id="MobiDB-lite"/>
    </source>
</evidence>